<evidence type="ECO:0000256" key="1">
    <source>
        <dbReference type="ARBA" id="ARBA00004123"/>
    </source>
</evidence>
<dbReference type="InterPro" id="IPR050142">
    <property type="entry name" value="MADS-box/MEF2_TF"/>
</dbReference>
<dbReference type="PROSITE" id="PS50066">
    <property type="entry name" value="MADS_BOX_2"/>
    <property type="match status" value="1"/>
</dbReference>
<dbReference type="CDD" id="cd00265">
    <property type="entry name" value="MADS_MEF2_like"/>
    <property type="match status" value="1"/>
</dbReference>
<dbReference type="AlphaFoldDB" id="A0A6P4APS8"/>
<dbReference type="InterPro" id="IPR036879">
    <property type="entry name" value="TF_MADSbox_sf"/>
</dbReference>
<evidence type="ECO:0000256" key="4">
    <source>
        <dbReference type="ARBA" id="ARBA00023163"/>
    </source>
</evidence>
<evidence type="ECO:0000256" key="2">
    <source>
        <dbReference type="ARBA" id="ARBA00023015"/>
    </source>
</evidence>
<evidence type="ECO:0000256" key="5">
    <source>
        <dbReference type="ARBA" id="ARBA00023242"/>
    </source>
</evidence>
<dbReference type="Pfam" id="PF01486">
    <property type="entry name" value="K-box"/>
    <property type="match status" value="1"/>
</dbReference>
<dbReference type="GO" id="GO:0045944">
    <property type="term" value="P:positive regulation of transcription by RNA polymerase II"/>
    <property type="evidence" value="ECO:0007669"/>
    <property type="project" value="InterPro"/>
</dbReference>
<keyword evidence="5" id="KW-0539">Nucleus</keyword>
<feature type="region of interest" description="Disordered" evidence="6">
    <location>
        <begin position="74"/>
        <end position="97"/>
    </location>
</feature>
<dbReference type="GO" id="GO:0003700">
    <property type="term" value="F:DNA-binding transcription factor activity"/>
    <property type="evidence" value="ECO:0007669"/>
    <property type="project" value="InterPro"/>
</dbReference>
<evidence type="ECO:0000313" key="8">
    <source>
        <dbReference type="Proteomes" id="UP001652623"/>
    </source>
</evidence>
<dbReference type="InParanoid" id="A0A6P4APS8"/>
<dbReference type="SUPFAM" id="SSF55455">
    <property type="entry name" value="SRF-like"/>
    <property type="match status" value="1"/>
</dbReference>
<dbReference type="InterPro" id="IPR002100">
    <property type="entry name" value="TF_MADSbox"/>
</dbReference>
<reference evidence="9" key="1">
    <citation type="submission" date="2025-08" db="UniProtKB">
        <authorList>
            <consortium name="RefSeq"/>
        </authorList>
    </citation>
    <scope>IDENTIFICATION</scope>
    <source>
        <tissue evidence="9">Seedling</tissue>
    </source>
</reference>
<organism evidence="8 9">
    <name type="scientific">Ziziphus jujuba</name>
    <name type="common">Chinese jujube</name>
    <name type="synonym">Ziziphus sativa</name>
    <dbReference type="NCBI Taxonomy" id="326968"/>
    <lineage>
        <taxon>Eukaryota</taxon>
        <taxon>Viridiplantae</taxon>
        <taxon>Streptophyta</taxon>
        <taxon>Embryophyta</taxon>
        <taxon>Tracheophyta</taxon>
        <taxon>Spermatophyta</taxon>
        <taxon>Magnoliopsida</taxon>
        <taxon>eudicotyledons</taxon>
        <taxon>Gunneridae</taxon>
        <taxon>Pentapetalae</taxon>
        <taxon>rosids</taxon>
        <taxon>fabids</taxon>
        <taxon>Rosales</taxon>
        <taxon>Rhamnaceae</taxon>
        <taxon>Paliureae</taxon>
        <taxon>Ziziphus</taxon>
    </lineage>
</organism>
<dbReference type="Gene3D" id="3.40.1810.10">
    <property type="entry name" value="Transcription factor, MADS-box"/>
    <property type="match status" value="1"/>
</dbReference>
<keyword evidence="2" id="KW-0805">Transcription regulation</keyword>
<gene>
    <name evidence="9" type="primary">LOC107433624</name>
</gene>
<dbReference type="GO" id="GO:0000977">
    <property type="term" value="F:RNA polymerase II transcription regulatory region sequence-specific DNA binding"/>
    <property type="evidence" value="ECO:0007669"/>
    <property type="project" value="InterPro"/>
</dbReference>
<name>A0A6P4APS8_ZIZJJ</name>
<dbReference type="InterPro" id="IPR033896">
    <property type="entry name" value="MEF2-like_N"/>
</dbReference>
<dbReference type="SMART" id="SM00432">
    <property type="entry name" value="MADS"/>
    <property type="match status" value="1"/>
</dbReference>
<accession>A0A6P4APS8</accession>
<keyword evidence="4" id="KW-0804">Transcription</keyword>
<proteinExistence type="predicted"/>
<protein>
    <submittedName>
        <fullName evidence="9">Protein VERNALIZATION 1-like</fullName>
    </submittedName>
</protein>
<dbReference type="GO" id="GO:0005634">
    <property type="term" value="C:nucleus"/>
    <property type="evidence" value="ECO:0007669"/>
    <property type="project" value="UniProtKB-SubCell"/>
</dbReference>
<keyword evidence="8" id="KW-1185">Reference proteome</keyword>
<dbReference type="Pfam" id="PF00319">
    <property type="entry name" value="SRF-TF"/>
    <property type="match status" value="1"/>
</dbReference>
<evidence type="ECO:0000256" key="6">
    <source>
        <dbReference type="SAM" id="MobiDB-lite"/>
    </source>
</evidence>
<dbReference type="PANTHER" id="PTHR48019">
    <property type="entry name" value="SERUM RESPONSE FACTOR HOMOLOG"/>
    <property type="match status" value="1"/>
</dbReference>
<evidence type="ECO:0000259" key="7">
    <source>
        <dbReference type="PROSITE" id="PS50066"/>
    </source>
</evidence>
<dbReference type="Proteomes" id="UP001652623">
    <property type="component" value="Chromosome 11"/>
</dbReference>
<evidence type="ECO:0000256" key="3">
    <source>
        <dbReference type="ARBA" id="ARBA00023125"/>
    </source>
</evidence>
<keyword evidence="3" id="KW-0238">DNA-binding</keyword>
<sequence length="223" mass="25076">MRRGKVEVKRIGDTQSRQVAFSKRRKGLFKKAHELSVLCDVDLALVVFSTSGKTYEFSTGNSISKILERHGSKSNSQKIACGNDPKEECADPRNGNSNVQSVKRAFDSLNLEQLNSIDIVQLEQLLNLSLRQVQYSKAQLMMKSMAVLHKKEKRVVEENQMVQNENHIGVHMGNKELNIMAVDSFQTYEDDDDEGFHHAPIQMLGLENEDGGVSYYRGGSLSL</sequence>
<comment type="subcellular location">
    <subcellularLocation>
        <location evidence="1">Nucleus</location>
    </subcellularLocation>
</comment>
<dbReference type="GeneID" id="107433624"/>
<dbReference type="KEGG" id="zju:107433624"/>
<feature type="domain" description="MADS-box" evidence="7">
    <location>
        <begin position="1"/>
        <end position="61"/>
    </location>
</feature>
<dbReference type="InterPro" id="IPR002487">
    <property type="entry name" value="TF_Kbox"/>
</dbReference>
<dbReference type="PRINTS" id="PR00404">
    <property type="entry name" value="MADSDOMAIN"/>
</dbReference>
<evidence type="ECO:0000313" key="9">
    <source>
        <dbReference type="RefSeq" id="XP_015900408.3"/>
    </source>
</evidence>
<dbReference type="RefSeq" id="XP_015900408.3">
    <property type="nucleotide sequence ID" value="XM_016044922.4"/>
</dbReference>
<dbReference type="GO" id="GO:0046983">
    <property type="term" value="F:protein dimerization activity"/>
    <property type="evidence" value="ECO:0007669"/>
    <property type="project" value="InterPro"/>
</dbReference>